<dbReference type="SUPFAM" id="SSF51735">
    <property type="entry name" value="NAD(P)-binding Rossmann-fold domains"/>
    <property type="match status" value="1"/>
</dbReference>
<evidence type="ECO:0000256" key="4">
    <source>
        <dbReference type="ARBA" id="ARBA00022832"/>
    </source>
</evidence>
<evidence type="ECO:0000256" key="12">
    <source>
        <dbReference type="ARBA" id="ARBA00041058"/>
    </source>
</evidence>
<gene>
    <name evidence="16" type="primary">MECR</name>
    <name evidence="16" type="synonym">LOC109902169</name>
</gene>
<dbReference type="GO" id="GO:0005739">
    <property type="term" value="C:mitochondrion"/>
    <property type="evidence" value="ECO:0007669"/>
    <property type="project" value="UniProtKB-SubCell"/>
</dbReference>
<evidence type="ECO:0000256" key="3">
    <source>
        <dbReference type="ARBA" id="ARBA00022516"/>
    </source>
</evidence>
<dbReference type="FunFam" id="3.90.180.10:FF:000010">
    <property type="entry name" value="Enoyl-[acyl-carrier-protein] reductase, mitochondrial"/>
    <property type="match status" value="1"/>
</dbReference>
<dbReference type="PANTHER" id="PTHR43981">
    <property type="entry name" value="ENOYL-[ACYL-CARRIER-PROTEIN] REDUCTASE, MITOCHONDRIAL"/>
    <property type="match status" value="1"/>
</dbReference>
<evidence type="ECO:0000256" key="7">
    <source>
        <dbReference type="ARBA" id="ARBA00023002"/>
    </source>
</evidence>
<dbReference type="Proteomes" id="UP000694557">
    <property type="component" value="Unassembled WGS sequence"/>
</dbReference>
<keyword evidence="9" id="KW-0496">Mitochondrion</keyword>
<dbReference type="Pfam" id="PF08240">
    <property type="entry name" value="ADH_N"/>
    <property type="match status" value="1"/>
</dbReference>
<sequence>MAGFTGSCFVCFKMKVSRIAWLLCKRTEVRRHTVCRTFISGSTTRLQQLSSARGSICRYSTESSINGCTALLYRNHGDPSQVVQLESMELPSVGAKSVLVKLLAAPINPSDINMIQGSYAILPDLPAVGGNEGVGQILEVGSQVKALRPGDWVIPRDAGLGTWRTAAVLAENDVISLPNDIPLFSAATLGVNPCTAFRMLSDFEELKPGDTVIQNAANSGVGQAVIQIAAARGIQTINVVRDRPDLTQLIDRLKAMGASHVIKEETLRRHEMKELFKTCPRPKLALNGVGGKSATELLRHLQVGGSMVTYGGMAKQPVTVPVSALIFKNVKVKGFWVTQWKRTHSQDEGALRGMLDELCSLIRQGKLTAPACSEVDHTVNQTWVVDTLSPREDSHHLLPPREERRKGDNVPNILSPAQCPSSCLLPKQRMSSEWER</sequence>
<feature type="domain" description="Enoyl reductase (ER)" evidence="15">
    <location>
        <begin position="77"/>
        <end position="385"/>
    </location>
</feature>
<comment type="similarity">
    <text evidence="2">Belongs to the zinc-containing alcohol dehydrogenase family. Quinone oxidoreductase subfamily.</text>
</comment>
<comment type="subcellular location">
    <subcellularLocation>
        <location evidence="1">Mitochondrion</location>
    </subcellularLocation>
</comment>
<keyword evidence="17" id="KW-1185">Reference proteome</keyword>
<keyword evidence="3" id="KW-0444">Lipid biosynthesis</keyword>
<keyword evidence="5" id="KW-0521">NADP</keyword>
<dbReference type="SMART" id="SM00829">
    <property type="entry name" value="PKS_ER"/>
    <property type="match status" value="1"/>
</dbReference>
<dbReference type="InterPro" id="IPR013154">
    <property type="entry name" value="ADH-like_N"/>
</dbReference>
<evidence type="ECO:0000256" key="2">
    <source>
        <dbReference type="ARBA" id="ARBA00010371"/>
    </source>
</evidence>
<dbReference type="Gene3D" id="3.40.50.720">
    <property type="entry name" value="NAD(P)-binding Rossmann-like Domain"/>
    <property type="match status" value="1"/>
</dbReference>
<dbReference type="GO" id="GO:0141148">
    <property type="term" value="F:enoyl-[acyl-carrier-protein] reductase (NADPH) activity"/>
    <property type="evidence" value="ECO:0007669"/>
    <property type="project" value="UniProtKB-EC"/>
</dbReference>
<dbReference type="InterPro" id="IPR020843">
    <property type="entry name" value="ER"/>
</dbReference>
<keyword evidence="8" id="KW-0443">Lipid metabolism</keyword>
<dbReference type="InterPro" id="IPR011032">
    <property type="entry name" value="GroES-like_sf"/>
</dbReference>
<keyword evidence="10" id="KW-0275">Fatty acid biosynthesis</keyword>
<evidence type="ECO:0000256" key="8">
    <source>
        <dbReference type="ARBA" id="ARBA00023098"/>
    </source>
</evidence>
<dbReference type="EC" id="1.3.1.104" evidence="11"/>
<dbReference type="GeneTree" id="ENSGT00940000156592"/>
<evidence type="ECO:0000256" key="14">
    <source>
        <dbReference type="SAM" id="MobiDB-lite"/>
    </source>
</evidence>
<evidence type="ECO:0000256" key="10">
    <source>
        <dbReference type="ARBA" id="ARBA00023160"/>
    </source>
</evidence>
<evidence type="ECO:0000313" key="16">
    <source>
        <dbReference type="Ensembl" id="ENSOKIP00005018383.1"/>
    </source>
</evidence>
<dbReference type="PANTHER" id="PTHR43981:SF9">
    <property type="entry name" value="ENOYL-[ACYL-CARRIER-PROTEIN] REDUCTASE, MITOCHONDRIAL"/>
    <property type="match status" value="1"/>
</dbReference>
<keyword evidence="4" id="KW-0276">Fatty acid metabolism</keyword>
<proteinExistence type="inferred from homology"/>
<evidence type="ECO:0000259" key="15">
    <source>
        <dbReference type="SMART" id="SM00829"/>
    </source>
</evidence>
<dbReference type="CDD" id="cd08290">
    <property type="entry name" value="ETR"/>
    <property type="match status" value="1"/>
</dbReference>
<protein>
    <recommendedName>
        <fullName evidence="12">Enoyl-[acyl-carrier-protein] reductase, mitochondrial</fullName>
        <ecNumber evidence="11">1.3.1.104</ecNumber>
    </recommendedName>
    <alternativeName>
        <fullName evidence="13">2-enoyl thioester reductase</fullName>
    </alternativeName>
</protein>
<dbReference type="InterPro" id="IPR036291">
    <property type="entry name" value="NAD(P)-bd_dom_sf"/>
</dbReference>
<name>A0A8C7DA49_ONCKI</name>
<dbReference type="Pfam" id="PF00107">
    <property type="entry name" value="ADH_zinc_N"/>
    <property type="match status" value="1"/>
</dbReference>
<dbReference type="SUPFAM" id="SSF50129">
    <property type="entry name" value="GroES-like"/>
    <property type="match status" value="1"/>
</dbReference>
<dbReference type="Gene3D" id="3.90.180.10">
    <property type="entry name" value="Medium-chain alcohol dehydrogenases, catalytic domain"/>
    <property type="match status" value="1"/>
</dbReference>
<reference evidence="16" key="2">
    <citation type="submission" date="2025-09" db="UniProtKB">
        <authorList>
            <consortium name="Ensembl"/>
        </authorList>
    </citation>
    <scope>IDENTIFICATION</scope>
</reference>
<keyword evidence="6" id="KW-0809">Transit peptide</keyword>
<feature type="compositionally biased region" description="Basic and acidic residues" evidence="14">
    <location>
        <begin position="391"/>
        <end position="408"/>
    </location>
</feature>
<evidence type="ECO:0000256" key="6">
    <source>
        <dbReference type="ARBA" id="ARBA00022946"/>
    </source>
</evidence>
<feature type="region of interest" description="Disordered" evidence="14">
    <location>
        <begin position="391"/>
        <end position="436"/>
    </location>
</feature>
<dbReference type="GO" id="GO:0006633">
    <property type="term" value="P:fatty acid biosynthetic process"/>
    <property type="evidence" value="ECO:0007669"/>
    <property type="project" value="UniProtKB-KW"/>
</dbReference>
<keyword evidence="7" id="KW-0560">Oxidoreductase</keyword>
<evidence type="ECO:0000313" key="17">
    <source>
        <dbReference type="Proteomes" id="UP000694557"/>
    </source>
</evidence>
<evidence type="ECO:0000256" key="1">
    <source>
        <dbReference type="ARBA" id="ARBA00004173"/>
    </source>
</evidence>
<evidence type="ECO:0000256" key="13">
    <source>
        <dbReference type="ARBA" id="ARBA00042123"/>
    </source>
</evidence>
<evidence type="ECO:0000256" key="9">
    <source>
        <dbReference type="ARBA" id="ARBA00023128"/>
    </source>
</evidence>
<evidence type="ECO:0000256" key="11">
    <source>
        <dbReference type="ARBA" id="ARBA00038963"/>
    </source>
</evidence>
<dbReference type="InterPro" id="IPR013149">
    <property type="entry name" value="ADH-like_C"/>
</dbReference>
<reference evidence="16" key="1">
    <citation type="submission" date="2025-08" db="UniProtKB">
        <authorList>
            <consortium name="Ensembl"/>
        </authorList>
    </citation>
    <scope>IDENTIFICATION</scope>
</reference>
<organism evidence="16 17">
    <name type="scientific">Oncorhynchus kisutch</name>
    <name type="common">Coho salmon</name>
    <name type="synonym">Salmo kisutch</name>
    <dbReference type="NCBI Taxonomy" id="8019"/>
    <lineage>
        <taxon>Eukaryota</taxon>
        <taxon>Metazoa</taxon>
        <taxon>Chordata</taxon>
        <taxon>Craniata</taxon>
        <taxon>Vertebrata</taxon>
        <taxon>Euteleostomi</taxon>
        <taxon>Actinopterygii</taxon>
        <taxon>Neopterygii</taxon>
        <taxon>Teleostei</taxon>
        <taxon>Protacanthopterygii</taxon>
        <taxon>Salmoniformes</taxon>
        <taxon>Salmonidae</taxon>
        <taxon>Salmoninae</taxon>
        <taxon>Oncorhynchus</taxon>
    </lineage>
</organism>
<dbReference type="AlphaFoldDB" id="A0A8C7DA49"/>
<dbReference type="FunFam" id="3.40.50.720:FF:000112">
    <property type="entry name" value="Enoyl-[acyl-carrier-protein] reductase 1, mitochondrial"/>
    <property type="match status" value="1"/>
</dbReference>
<accession>A0A8C7DA49</accession>
<dbReference type="Ensembl" id="ENSOKIT00005019598.1">
    <property type="protein sequence ID" value="ENSOKIP00005018383.1"/>
    <property type="gene ID" value="ENSOKIG00005008069.1"/>
</dbReference>
<evidence type="ECO:0000256" key="5">
    <source>
        <dbReference type="ARBA" id="ARBA00022857"/>
    </source>
</evidence>
<dbReference type="InterPro" id="IPR051034">
    <property type="entry name" value="Mito_Enoyl-ACP_Reductase"/>
</dbReference>